<proteinExistence type="inferred from homology"/>
<dbReference type="PANTHER" id="PTHR42928">
    <property type="entry name" value="TRICARBOXYLATE-BINDING PROTEIN"/>
    <property type="match status" value="1"/>
</dbReference>
<feature type="chain" id="PRO_5005513669" evidence="2">
    <location>
        <begin position="23"/>
        <end position="331"/>
    </location>
</feature>
<dbReference type="CDD" id="cd07012">
    <property type="entry name" value="PBP2_Bug_TTT"/>
    <property type="match status" value="1"/>
</dbReference>
<comment type="similarity">
    <text evidence="1">Belongs to the UPF0065 (bug) family.</text>
</comment>
<dbReference type="AlphaFoldDB" id="A0A0K8P3I7"/>
<dbReference type="PANTHER" id="PTHR42928:SF5">
    <property type="entry name" value="BLR1237 PROTEIN"/>
    <property type="match status" value="1"/>
</dbReference>
<dbReference type="Proteomes" id="UP000037660">
    <property type="component" value="Unassembled WGS sequence"/>
</dbReference>
<dbReference type="Pfam" id="PF03401">
    <property type="entry name" value="TctC"/>
    <property type="match status" value="1"/>
</dbReference>
<accession>A0A0K8P3I7</accession>
<dbReference type="RefSeq" id="WP_054020760.1">
    <property type="nucleotide sequence ID" value="NZ_BBYR01000039.1"/>
</dbReference>
<organism evidence="3 4">
    <name type="scientific">Piscinibacter sakaiensis</name>
    <name type="common">Ideonella sakaiensis</name>
    <dbReference type="NCBI Taxonomy" id="1547922"/>
    <lineage>
        <taxon>Bacteria</taxon>
        <taxon>Pseudomonadati</taxon>
        <taxon>Pseudomonadota</taxon>
        <taxon>Betaproteobacteria</taxon>
        <taxon>Burkholderiales</taxon>
        <taxon>Sphaerotilaceae</taxon>
        <taxon>Piscinibacter</taxon>
    </lineage>
</organism>
<evidence type="ECO:0000256" key="2">
    <source>
        <dbReference type="SAM" id="SignalP"/>
    </source>
</evidence>
<comment type="caution">
    <text evidence="3">The sequence shown here is derived from an EMBL/GenBank/DDBJ whole genome shotgun (WGS) entry which is preliminary data.</text>
</comment>
<gene>
    <name evidence="3" type="ORF">ISF6_2620</name>
</gene>
<dbReference type="STRING" id="1547922.ISF6_2620"/>
<reference evidence="3 4" key="2">
    <citation type="journal article" date="2016" name="Science">
        <title>A bacterium that degrades and assimilates poly(ethylene terephthalate).</title>
        <authorList>
            <person name="Yoshida S."/>
            <person name="Hiraga K."/>
            <person name="Takehana T."/>
            <person name="Taniguchi I."/>
            <person name="Yamaji H."/>
            <person name="Maeda Y."/>
            <person name="Toyohara K."/>
            <person name="Miyamoto K."/>
            <person name="Kimura Y."/>
            <person name="Oda K."/>
        </authorList>
    </citation>
    <scope>NUCLEOTIDE SEQUENCE [LARGE SCALE GENOMIC DNA]</scope>
    <source>
        <strain evidence="4">NBRC 110686 / TISTR 2288 / 201-F6</strain>
    </source>
</reference>
<dbReference type="InterPro" id="IPR005064">
    <property type="entry name" value="BUG"/>
</dbReference>
<dbReference type="InterPro" id="IPR042100">
    <property type="entry name" value="Bug_dom1"/>
</dbReference>
<dbReference type="Gene3D" id="3.40.190.150">
    <property type="entry name" value="Bordetella uptake gene, domain 1"/>
    <property type="match status" value="1"/>
</dbReference>
<evidence type="ECO:0000256" key="1">
    <source>
        <dbReference type="ARBA" id="ARBA00006987"/>
    </source>
</evidence>
<evidence type="ECO:0000313" key="3">
    <source>
        <dbReference type="EMBL" id="GAP36780.1"/>
    </source>
</evidence>
<dbReference type="OrthoDB" id="8633607at2"/>
<protein>
    <submittedName>
        <fullName evidence="3">Putative exported protein</fullName>
    </submittedName>
</protein>
<sequence length="331" mass="33698">MRPRTRRRAALARLLVAGAALAGWTRARATADPAAGWPGRGLRLLVAYPAGGVSDEVARRLAARLAERLGVPVVVENRAGGGGGVAMAALARARPDGRTLAFSAVTPLTLLPLLQPVSYQPGRDIAPIAAVMATPVLVVGTPALAAGTLNEALAGRPAAGGAGLRWASTGVGTTGHQVMEAVRADAAVPITAVPYKGGGQPLTDALAGHFELLSTNVAPQQLELVRSGRLRALAVGAPQRLAVLPAVPTLAELGHPRANLGSTFGVFAPGATPPALRARVQAAVRAVLAEDDFRQRLRAAGNLPLDEDAPAFAARIAAEAASHRALLAPGR</sequence>
<dbReference type="Gene3D" id="3.40.190.10">
    <property type="entry name" value="Periplasmic binding protein-like II"/>
    <property type="match status" value="1"/>
</dbReference>
<keyword evidence="4" id="KW-1185">Reference proteome</keyword>
<dbReference type="PIRSF" id="PIRSF017082">
    <property type="entry name" value="YflP"/>
    <property type="match status" value="1"/>
</dbReference>
<keyword evidence="2" id="KW-0732">Signal</keyword>
<name>A0A0K8P3I7_PISS1</name>
<evidence type="ECO:0000313" key="4">
    <source>
        <dbReference type="Proteomes" id="UP000037660"/>
    </source>
</evidence>
<feature type="signal peptide" evidence="2">
    <location>
        <begin position="1"/>
        <end position="22"/>
    </location>
</feature>
<dbReference type="EMBL" id="BBYR01000039">
    <property type="protein sequence ID" value="GAP36780.1"/>
    <property type="molecule type" value="Genomic_DNA"/>
</dbReference>
<reference evidence="4" key="1">
    <citation type="submission" date="2015-07" db="EMBL/GenBank/DDBJ databases">
        <title>Discovery of a poly(ethylene terephthalate assimilation.</title>
        <authorList>
            <person name="Yoshida S."/>
            <person name="Hiraga K."/>
            <person name="Takehana T."/>
            <person name="Taniguchi I."/>
            <person name="Yamaji H."/>
            <person name="Maeda Y."/>
            <person name="Toyohara K."/>
            <person name="Miyamoto K."/>
            <person name="Kimura Y."/>
            <person name="Oda K."/>
        </authorList>
    </citation>
    <scope>NUCLEOTIDE SEQUENCE [LARGE SCALE GENOMIC DNA]</scope>
    <source>
        <strain evidence="4">NBRC 110686 / TISTR 2288 / 201-F6</strain>
    </source>
</reference>